<dbReference type="AlphaFoldDB" id="A0A8J5QJK1"/>
<keyword evidence="3" id="KW-1185">Reference proteome</keyword>
<dbReference type="GeneID" id="73471056"/>
<dbReference type="GO" id="GO:0004520">
    <property type="term" value="F:DNA endonuclease activity"/>
    <property type="evidence" value="ECO:0007669"/>
    <property type="project" value="TreeGrafter"/>
</dbReference>
<evidence type="ECO:0000313" key="2">
    <source>
        <dbReference type="EMBL" id="KAG7662246.1"/>
    </source>
</evidence>
<dbReference type="Proteomes" id="UP000694255">
    <property type="component" value="Unassembled WGS sequence"/>
</dbReference>
<sequence>MTSQIIEQLQACKVSTLNQIALLCGTPILSTTKSHRIQNIVSGYNFYQNHIPKRSDRTTLAIDVGIKNFSYCKSIGSTFPLKIKKWDKIDLNERYGSNYTPLIEPNSLLDQKRYLNYIGDSLINDVLKPWDDLVVMETQRTRSNKNTSTLPNVLLNYNLENIIINKTYPGWVLPMTSAKMIGFWFSRFIDPKSTSLMKKDNKILRRELVYSWIDRLYVLPGFDSNKINDKGELLTHLGINTKEKTDDLIDSLLYNLTINSHMINLKDFHDWIKNEKGDLTEFVNMKNQAHIELIQFALDKYKLKLRDI</sequence>
<dbReference type="GO" id="GO:0000403">
    <property type="term" value="F:Y-form DNA binding"/>
    <property type="evidence" value="ECO:0007669"/>
    <property type="project" value="TreeGrafter"/>
</dbReference>
<name>A0A8J5QJK1_9ASCO</name>
<proteinExistence type="predicted"/>
<evidence type="ECO:0000259" key="1">
    <source>
        <dbReference type="Pfam" id="PF09159"/>
    </source>
</evidence>
<feature type="domain" description="Mitochondrial resolvase Ydc2 catalytic" evidence="1">
    <location>
        <begin position="60"/>
        <end position="267"/>
    </location>
</feature>
<dbReference type="RefSeq" id="XP_049262479.1">
    <property type="nucleotide sequence ID" value="XM_049408196.1"/>
</dbReference>
<comment type="caution">
    <text evidence="2">The sequence shown here is derived from an EMBL/GenBank/DDBJ whole genome shotgun (WGS) entry which is preliminary data.</text>
</comment>
<dbReference type="PANTHER" id="PTHR28072">
    <property type="entry name" value="CRUCIFORM CUTTING ENDONUCLEASE 1, MITOCHONDRIAL-RELATED"/>
    <property type="match status" value="1"/>
</dbReference>
<dbReference type="GO" id="GO:0005739">
    <property type="term" value="C:mitochondrion"/>
    <property type="evidence" value="ECO:0007669"/>
    <property type="project" value="TreeGrafter"/>
</dbReference>
<protein>
    <submittedName>
        <fullName evidence="2">CCE1</fullName>
    </submittedName>
</protein>
<accession>A0A8J5QJK1</accession>
<dbReference type="OrthoDB" id="5552842at2759"/>
<dbReference type="GO" id="GO:0000402">
    <property type="term" value="F:crossed form four-way junction DNA binding"/>
    <property type="evidence" value="ECO:0007669"/>
    <property type="project" value="TreeGrafter"/>
</dbReference>
<gene>
    <name evidence="2" type="ORF">J8A68_004256</name>
</gene>
<dbReference type="GO" id="GO:0070336">
    <property type="term" value="F:flap-structured DNA binding"/>
    <property type="evidence" value="ECO:0007669"/>
    <property type="project" value="TreeGrafter"/>
</dbReference>
<dbReference type="PANTHER" id="PTHR28072:SF1">
    <property type="entry name" value="CRUCIFORM CUTTING ENDONUCLEASE 1, MITOCHONDRIAL-RELATED"/>
    <property type="match status" value="1"/>
</dbReference>
<dbReference type="Pfam" id="PF09159">
    <property type="entry name" value="Ydc2-catalyt"/>
    <property type="match status" value="1"/>
</dbReference>
<dbReference type="InterPro" id="IPR039197">
    <property type="entry name" value="Mrs1/Cce1"/>
</dbReference>
<organism evidence="2 3">
    <name type="scientific">[Candida] subhashii</name>
    <dbReference type="NCBI Taxonomy" id="561895"/>
    <lineage>
        <taxon>Eukaryota</taxon>
        <taxon>Fungi</taxon>
        <taxon>Dikarya</taxon>
        <taxon>Ascomycota</taxon>
        <taxon>Saccharomycotina</taxon>
        <taxon>Pichiomycetes</taxon>
        <taxon>Debaryomycetaceae</taxon>
        <taxon>Spathaspora</taxon>
    </lineage>
</organism>
<dbReference type="InterPro" id="IPR015242">
    <property type="entry name" value="Ydc2_cat"/>
</dbReference>
<reference evidence="2 3" key="1">
    <citation type="journal article" date="2021" name="DNA Res.">
        <title>Genome analysis of Candida subhashii reveals its hybrid nature and dual mitochondrial genome conformations.</title>
        <authorList>
            <person name="Mixao V."/>
            <person name="Hegedusova E."/>
            <person name="Saus E."/>
            <person name="Pryszcz L.P."/>
            <person name="Cillingova A."/>
            <person name="Nosek J."/>
            <person name="Gabaldon T."/>
        </authorList>
    </citation>
    <scope>NUCLEOTIDE SEQUENCE [LARGE SCALE GENOMIC DNA]</scope>
    <source>
        <strain evidence="2 3">CBS 10753</strain>
    </source>
</reference>
<evidence type="ECO:0000313" key="3">
    <source>
        <dbReference type="Proteomes" id="UP000694255"/>
    </source>
</evidence>
<dbReference type="EMBL" id="JAGSYN010000182">
    <property type="protein sequence ID" value="KAG7662246.1"/>
    <property type="molecule type" value="Genomic_DNA"/>
</dbReference>